<reference evidence="4" key="1">
    <citation type="journal article" date="2019" name="Int. J. Syst. Evol. Microbiol.">
        <title>The Global Catalogue of Microorganisms (GCM) 10K type strain sequencing project: providing services to taxonomists for standard genome sequencing and annotation.</title>
        <authorList>
            <consortium name="The Broad Institute Genomics Platform"/>
            <consortium name="The Broad Institute Genome Sequencing Center for Infectious Disease"/>
            <person name="Wu L."/>
            <person name="Ma J."/>
        </authorList>
    </citation>
    <scope>NUCLEOTIDE SEQUENCE [LARGE SCALE GENOMIC DNA]</scope>
    <source>
        <strain evidence="4">CGMCC 1.15399</strain>
    </source>
</reference>
<dbReference type="InterPro" id="IPR003806">
    <property type="entry name" value="ATP-grasp_PylC-type"/>
</dbReference>
<evidence type="ECO:0000313" key="4">
    <source>
        <dbReference type="Proteomes" id="UP001597097"/>
    </source>
</evidence>
<evidence type="ECO:0000313" key="3">
    <source>
        <dbReference type="EMBL" id="MFD1542490.1"/>
    </source>
</evidence>
<keyword evidence="1" id="KW-0067">ATP-binding</keyword>
<name>A0ABW4GIQ4_9ACTN</name>
<proteinExistence type="predicted"/>
<dbReference type="InterPro" id="IPR011761">
    <property type="entry name" value="ATP-grasp"/>
</dbReference>
<organism evidence="3 4">
    <name type="scientific">Nonomuraea guangzhouensis</name>
    <dbReference type="NCBI Taxonomy" id="1291555"/>
    <lineage>
        <taxon>Bacteria</taxon>
        <taxon>Bacillati</taxon>
        <taxon>Actinomycetota</taxon>
        <taxon>Actinomycetes</taxon>
        <taxon>Streptosporangiales</taxon>
        <taxon>Streptosporangiaceae</taxon>
        <taxon>Nonomuraea</taxon>
    </lineage>
</organism>
<keyword evidence="4" id="KW-1185">Reference proteome</keyword>
<dbReference type="Pfam" id="PF02655">
    <property type="entry name" value="ATP-grasp_3"/>
    <property type="match status" value="1"/>
</dbReference>
<keyword evidence="1" id="KW-0547">Nucleotide-binding</keyword>
<comment type="caution">
    <text evidence="3">The sequence shown here is derived from an EMBL/GenBank/DDBJ whole genome shotgun (WGS) entry which is preliminary data.</text>
</comment>
<dbReference type="PROSITE" id="PS50975">
    <property type="entry name" value="ATP_GRASP"/>
    <property type="match status" value="1"/>
</dbReference>
<feature type="domain" description="ATP-grasp" evidence="2">
    <location>
        <begin position="117"/>
        <end position="285"/>
    </location>
</feature>
<protein>
    <submittedName>
        <fullName evidence="3">ATP-grasp domain-containing protein</fullName>
    </submittedName>
</protein>
<accession>A0ABW4GIQ4</accession>
<gene>
    <name evidence="3" type="ORF">ACFSJ0_35925</name>
</gene>
<dbReference type="EMBL" id="JBHUCM010000031">
    <property type="protein sequence ID" value="MFD1542490.1"/>
    <property type="molecule type" value="Genomic_DNA"/>
</dbReference>
<evidence type="ECO:0000259" key="2">
    <source>
        <dbReference type="PROSITE" id="PS50975"/>
    </source>
</evidence>
<dbReference type="Proteomes" id="UP001597097">
    <property type="component" value="Unassembled WGS sequence"/>
</dbReference>
<evidence type="ECO:0000256" key="1">
    <source>
        <dbReference type="PROSITE-ProRule" id="PRU00409"/>
    </source>
</evidence>
<sequence length="369" mass="39872">MSVTVLITGGRAPVALDLARKFARSGVRVVVAESSRAQLCARSAAVAVSHRVPPPNRAPEAFADALADIVKLEGVRLVVPTCEEIFWVARGRKRLHCEVLAEPLGTLRALHSKWEFVQLAKGFGLPVPETVLVTSQDALVGVQRPFVLKPVFSRFGTKVQVVRGNIALRAGEGPWVAQELLGGEQICTYSVAVKGRVVAHAAYAVEFTASGACVSFEPVEHAEVDGWVTRFVERAGFSGQIAFDFMAGDRVVPMECNPRATSGVHLLGDELAGVLLGDLPDEPLRPAPGARAMIGLAMLGFGLAGVRSWPELRRWASVVSSADDVIAVKGDRGPFAAQFGVLWENWIRSLWTRRSLIECSTYDIEWNGQ</sequence>
<dbReference type="RefSeq" id="WP_219531473.1">
    <property type="nucleotide sequence ID" value="NZ_JAHKRM010000011.1"/>
</dbReference>